<dbReference type="EMBL" id="CP043538">
    <property type="protein sequence ID" value="QGY05539.1"/>
    <property type="molecule type" value="Genomic_DNA"/>
</dbReference>
<sequence>MPAPIADTCEVKSHGVWVAVSLEVAAIVYGRDVQRCPACHGRVMILGGASGSNTTRAMHHQQPHRGCPLMPDTFSGRRSQHPQPLT</sequence>
<gene>
    <name evidence="2" type="ORF">MMSR116_29330</name>
</gene>
<reference evidence="2 3" key="2">
    <citation type="journal article" date="2013" name="Genome Announc.">
        <title>Draft Genome Sequence of Methylobacterium mesophilicum Strain SR1.6/6, Isolated from Citrus sinensis.</title>
        <authorList>
            <person name="Marinho Almeida D."/>
            <person name="Dini-Andreote F."/>
            <person name="Camargo Neves A.A."/>
            <person name="Juca Ramos R.T."/>
            <person name="Andreote F.D."/>
            <person name="Carneiro A.R."/>
            <person name="Oliveira de Souza Lima A."/>
            <person name="Caracciolo Gomes de Sa P.H."/>
            <person name="Ribeiro Barbosa M.S."/>
            <person name="Araujo W.L."/>
            <person name="Silva A."/>
        </authorList>
    </citation>
    <scope>NUCLEOTIDE SEQUENCE [LARGE SCALE GENOMIC DNA]</scope>
    <source>
        <strain evidence="2 3">SR1.6/6</strain>
    </source>
</reference>
<feature type="region of interest" description="Disordered" evidence="1">
    <location>
        <begin position="53"/>
        <end position="86"/>
    </location>
</feature>
<dbReference type="Proteomes" id="UP000012488">
    <property type="component" value="Chromosome"/>
</dbReference>
<name>A0A6B9FUI8_9HYPH</name>
<evidence type="ECO:0000256" key="1">
    <source>
        <dbReference type="SAM" id="MobiDB-lite"/>
    </source>
</evidence>
<reference evidence="2 3" key="1">
    <citation type="journal article" date="2012" name="Genet. Mol. Biol.">
        <title>Analysis of 16S rRNA and mxaF genes revealing insights into Methylobacterium niche-specific plant association.</title>
        <authorList>
            <person name="Dourado M.N."/>
            <person name="Andreote F.D."/>
            <person name="Dini-Andreote F."/>
            <person name="Conti R."/>
            <person name="Araujo J.M."/>
            <person name="Araujo W.L."/>
        </authorList>
    </citation>
    <scope>NUCLEOTIDE SEQUENCE [LARGE SCALE GENOMIC DNA]</scope>
    <source>
        <strain evidence="2 3">SR1.6/6</strain>
    </source>
</reference>
<evidence type="ECO:0000313" key="2">
    <source>
        <dbReference type="EMBL" id="QGY05539.1"/>
    </source>
</evidence>
<organism evidence="2 3">
    <name type="scientific">Methylobacterium mesophilicum SR1.6/6</name>
    <dbReference type="NCBI Taxonomy" id="908290"/>
    <lineage>
        <taxon>Bacteria</taxon>
        <taxon>Pseudomonadati</taxon>
        <taxon>Pseudomonadota</taxon>
        <taxon>Alphaproteobacteria</taxon>
        <taxon>Hyphomicrobiales</taxon>
        <taxon>Methylobacteriaceae</taxon>
        <taxon>Methylobacterium</taxon>
    </lineage>
</organism>
<dbReference type="KEGG" id="mmes:MMSR116_29330"/>
<accession>A0A6B9FUI8</accession>
<proteinExistence type="predicted"/>
<dbReference type="AlphaFoldDB" id="A0A6B9FUI8"/>
<evidence type="ECO:0008006" key="4">
    <source>
        <dbReference type="Google" id="ProtNLM"/>
    </source>
</evidence>
<protein>
    <recommendedName>
        <fullName evidence="4">Transposase</fullName>
    </recommendedName>
</protein>
<evidence type="ECO:0000313" key="3">
    <source>
        <dbReference type="Proteomes" id="UP000012488"/>
    </source>
</evidence>